<proteinExistence type="predicted"/>
<accession>E1X3W2</accession>
<name>E1X3W2_HALMS</name>
<dbReference type="RefSeq" id="WP_014243090.1">
    <property type="nucleotide sequence ID" value="NC_016620.1"/>
</dbReference>
<dbReference type="HOGENOM" id="CLU_567210_0_0_7"/>
<dbReference type="OrthoDB" id="5379474at2"/>
<protein>
    <submittedName>
        <fullName evidence="2">Membrane protein</fullName>
    </submittedName>
</protein>
<dbReference type="eggNOG" id="COG3463">
    <property type="taxonomic scope" value="Bacteria"/>
</dbReference>
<feature type="transmembrane region" description="Helical" evidence="1">
    <location>
        <begin position="278"/>
        <end position="298"/>
    </location>
</feature>
<dbReference type="STRING" id="862908.BMS_0384"/>
<dbReference type="AlphaFoldDB" id="E1X3W2"/>
<feature type="transmembrane region" description="Helical" evidence="1">
    <location>
        <begin position="199"/>
        <end position="216"/>
    </location>
</feature>
<feature type="transmembrane region" description="Helical" evidence="1">
    <location>
        <begin position="9"/>
        <end position="26"/>
    </location>
</feature>
<sequence>MIYLKKNKLIALSSLLVAFIFLPLIVNLKGVLYNCFHAYDLGLYQQAFINMADGNWNPYLTIRGLNIFNDHFMPIIFTSIPFVWISNYSPFSMIFLEWFYYITFIIVTFLYVKPRGLGRALFAVFMIVFSKGVMSAIEFPIHPGTWSMFAWFLLVYGINKKNNYYIIICSVLVCLFRESYPFSIFMLSLYYLVKKEVKLGSVLLSFSVIYLLFIFKIRPTFIGPVHDYGGWIVEGILSNPILFTYQKIISIDWMVPLKIFAPFIIPVILIIKSKQRKLDTLFTPCFLMLIPLFAIHIISGKFHFHYGPPFMSVLIAYLCFDDDFWKLIENKKVLYLTIFLFLITSSSRYTKFFRFLVLGKGKNCRVVDAKLDSTKLIKNKMKNISNDKIFLSTGGVIQMILKPGLKVYPPYTLVTLPDKFDYVLFEKNNHGDVYPMTKEEVDLAIKKCHEFSNKVLMNDDYFYFAEGDFPKECVSVK</sequence>
<gene>
    <name evidence="2" type="ordered locus">BMS_0384</name>
</gene>
<dbReference type="EMBL" id="FQ312005">
    <property type="protein sequence ID" value="CBW25302.1"/>
    <property type="molecule type" value="Genomic_DNA"/>
</dbReference>
<organism evidence="2 3">
    <name type="scientific">Halobacteriovorax marinus (strain ATCC BAA-682 / DSM 15412 / SJ)</name>
    <name type="common">Bacteriovorax marinus</name>
    <dbReference type="NCBI Taxonomy" id="862908"/>
    <lineage>
        <taxon>Bacteria</taxon>
        <taxon>Pseudomonadati</taxon>
        <taxon>Bdellovibrionota</taxon>
        <taxon>Bacteriovoracia</taxon>
        <taxon>Bacteriovoracales</taxon>
        <taxon>Halobacteriovoraceae</taxon>
        <taxon>Halobacteriovorax</taxon>
    </lineage>
</organism>
<keyword evidence="1" id="KW-0812">Transmembrane</keyword>
<evidence type="ECO:0000313" key="3">
    <source>
        <dbReference type="Proteomes" id="UP000008963"/>
    </source>
</evidence>
<evidence type="ECO:0000256" key="1">
    <source>
        <dbReference type="SAM" id="Phobius"/>
    </source>
</evidence>
<dbReference type="Proteomes" id="UP000008963">
    <property type="component" value="Chromosome"/>
</dbReference>
<feature type="transmembrane region" description="Helical" evidence="1">
    <location>
        <begin position="91"/>
        <end position="112"/>
    </location>
</feature>
<reference evidence="3" key="1">
    <citation type="journal article" date="2013" name="ISME J.">
        <title>A small predatory core genome in the divergent marine Bacteriovorax marinus SJ and the terrestrial Bdellovibrio bacteriovorus.</title>
        <authorList>
            <person name="Crossman L.C."/>
            <person name="Chen H."/>
            <person name="Cerdeno-Tarraga A.M."/>
            <person name="Brooks K."/>
            <person name="Quail M.A."/>
            <person name="Pineiro S.A."/>
            <person name="Hobley L."/>
            <person name="Sockett R.E."/>
            <person name="Bentley S.D."/>
            <person name="Parkhill J."/>
            <person name="Williams H.N."/>
            <person name="Stine O.C."/>
        </authorList>
    </citation>
    <scope>NUCLEOTIDE SEQUENCE [LARGE SCALE GENOMIC DNA]</scope>
    <source>
        <strain evidence="3">ATCC BAA-682 / DSM 15412 / SJ</strain>
    </source>
</reference>
<keyword evidence="1" id="KW-0472">Membrane</keyword>
<keyword evidence="3" id="KW-1185">Reference proteome</keyword>
<feature type="transmembrane region" description="Helical" evidence="1">
    <location>
        <begin position="332"/>
        <end position="350"/>
    </location>
</feature>
<dbReference type="InterPro" id="IPR018650">
    <property type="entry name" value="STSV1_Orf64"/>
</dbReference>
<feature type="transmembrane region" description="Helical" evidence="1">
    <location>
        <begin position="304"/>
        <end position="320"/>
    </location>
</feature>
<dbReference type="KEGG" id="bmx:BMS_0384"/>
<dbReference type="PATRIC" id="fig|862908.3.peg.367"/>
<feature type="transmembrane region" description="Helical" evidence="1">
    <location>
        <begin position="251"/>
        <end position="271"/>
    </location>
</feature>
<keyword evidence="1" id="KW-1133">Transmembrane helix</keyword>
<evidence type="ECO:0000313" key="2">
    <source>
        <dbReference type="EMBL" id="CBW25302.1"/>
    </source>
</evidence>
<dbReference type="Pfam" id="PF09852">
    <property type="entry name" value="DUF2079"/>
    <property type="match status" value="1"/>
</dbReference>
<feature type="transmembrane region" description="Helical" evidence="1">
    <location>
        <begin position="166"/>
        <end position="193"/>
    </location>
</feature>
<feature type="transmembrane region" description="Helical" evidence="1">
    <location>
        <begin position="119"/>
        <end position="137"/>
    </location>
</feature>